<keyword evidence="6 7" id="KW-0472">Membrane</keyword>
<feature type="transmembrane region" description="Helical" evidence="7">
    <location>
        <begin position="286"/>
        <end position="311"/>
    </location>
</feature>
<evidence type="ECO:0000256" key="5">
    <source>
        <dbReference type="ARBA" id="ARBA00022989"/>
    </source>
</evidence>
<feature type="transmembrane region" description="Helical" evidence="7">
    <location>
        <begin position="32"/>
        <end position="50"/>
    </location>
</feature>
<comment type="caution">
    <text evidence="9">The sequence shown here is derived from an EMBL/GenBank/DDBJ whole genome shotgun (WGS) entry which is preliminary data.</text>
</comment>
<dbReference type="SUPFAM" id="SSF161098">
    <property type="entry name" value="MetI-like"/>
    <property type="match status" value="1"/>
</dbReference>
<feature type="transmembrane region" description="Helical" evidence="7">
    <location>
        <begin position="226"/>
        <end position="244"/>
    </location>
</feature>
<evidence type="ECO:0000256" key="7">
    <source>
        <dbReference type="RuleBase" id="RU363032"/>
    </source>
</evidence>
<feature type="transmembrane region" description="Helical" evidence="7">
    <location>
        <begin position="96"/>
        <end position="117"/>
    </location>
</feature>
<dbReference type="CDD" id="cd06261">
    <property type="entry name" value="TM_PBP2"/>
    <property type="match status" value="1"/>
</dbReference>
<dbReference type="InterPro" id="IPR000515">
    <property type="entry name" value="MetI-like"/>
</dbReference>
<dbReference type="Gene3D" id="1.10.3720.10">
    <property type="entry name" value="MetI-like"/>
    <property type="match status" value="1"/>
</dbReference>
<dbReference type="Proteomes" id="UP001469365">
    <property type="component" value="Unassembled WGS sequence"/>
</dbReference>
<keyword evidence="4 7" id="KW-0812">Transmembrane</keyword>
<dbReference type="PANTHER" id="PTHR43227:SF11">
    <property type="entry name" value="BLL4140 PROTEIN"/>
    <property type="match status" value="1"/>
</dbReference>
<reference evidence="9 10" key="1">
    <citation type="submission" date="2024-04" db="EMBL/GenBank/DDBJ databases">
        <title>draft genome sequnece of Paenibacillus filicis.</title>
        <authorList>
            <person name="Kim D.-U."/>
        </authorList>
    </citation>
    <scope>NUCLEOTIDE SEQUENCE [LARGE SCALE GENOMIC DNA]</scope>
    <source>
        <strain evidence="9 10">KACC14197</strain>
    </source>
</reference>
<accession>A0ABU9DPW7</accession>
<keyword evidence="2 7" id="KW-0813">Transport</keyword>
<evidence type="ECO:0000313" key="10">
    <source>
        <dbReference type="Proteomes" id="UP001469365"/>
    </source>
</evidence>
<dbReference type="InterPro" id="IPR050809">
    <property type="entry name" value="UgpAE/MalFG_permease"/>
</dbReference>
<dbReference type="PANTHER" id="PTHR43227">
    <property type="entry name" value="BLL4140 PROTEIN"/>
    <property type="match status" value="1"/>
</dbReference>
<dbReference type="InterPro" id="IPR035906">
    <property type="entry name" value="MetI-like_sf"/>
</dbReference>
<proteinExistence type="inferred from homology"/>
<organism evidence="9 10">
    <name type="scientific">Paenibacillus filicis</name>
    <dbReference type="NCBI Taxonomy" id="669464"/>
    <lineage>
        <taxon>Bacteria</taxon>
        <taxon>Bacillati</taxon>
        <taxon>Bacillota</taxon>
        <taxon>Bacilli</taxon>
        <taxon>Bacillales</taxon>
        <taxon>Paenibacillaceae</taxon>
        <taxon>Paenibacillus</taxon>
    </lineage>
</organism>
<dbReference type="Pfam" id="PF00528">
    <property type="entry name" value="BPD_transp_1"/>
    <property type="match status" value="1"/>
</dbReference>
<evidence type="ECO:0000256" key="2">
    <source>
        <dbReference type="ARBA" id="ARBA00022448"/>
    </source>
</evidence>
<evidence type="ECO:0000259" key="8">
    <source>
        <dbReference type="PROSITE" id="PS50928"/>
    </source>
</evidence>
<keyword evidence="3" id="KW-1003">Cell membrane</keyword>
<evidence type="ECO:0000256" key="1">
    <source>
        <dbReference type="ARBA" id="ARBA00004651"/>
    </source>
</evidence>
<feature type="domain" description="ABC transmembrane type-1" evidence="8">
    <location>
        <begin position="92"/>
        <end position="307"/>
    </location>
</feature>
<gene>
    <name evidence="9" type="ORF">WMW72_23670</name>
</gene>
<protein>
    <submittedName>
        <fullName evidence="9">ABC transporter permease subunit</fullName>
    </submittedName>
</protein>
<comment type="subcellular location">
    <subcellularLocation>
        <location evidence="1 7">Cell membrane</location>
        <topology evidence="1 7">Multi-pass membrane protein</topology>
    </subcellularLocation>
</comment>
<evidence type="ECO:0000313" key="9">
    <source>
        <dbReference type="EMBL" id="MEK8130909.1"/>
    </source>
</evidence>
<evidence type="ECO:0000256" key="3">
    <source>
        <dbReference type="ARBA" id="ARBA00022475"/>
    </source>
</evidence>
<dbReference type="PROSITE" id="PS50928">
    <property type="entry name" value="ABC_TM1"/>
    <property type="match status" value="1"/>
</dbReference>
<evidence type="ECO:0000256" key="4">
    <source>
        <dbReference type="ARBA" id="ARBA00022692"/>
    </source>
</evidence>
<dbReference type="EMBL" id="JBBPCC010000017">
    <property type="protein sequence ID" value="MEK8130909.1"/>
    <property type="molecule type" value="Genomic_DNA"/>
</dbReference>
<keyword evidence="5 7" id="KW-1133">Transmembrane helix</keyword>
<dbReference type="RefSeq" id="WP_341418049.1">
    <property type="nucleotide sequence ID" value="NZ_JBBPCC010000017.1"/>
</dbReference>
<sequence>MSTKATARALRRQSVRKPLRRRIAEDFKRNRLLYAMALPVIVYYVVYHYAPMYGALIAFQNYSPMKGFWGSEWVGLEHFRSFIGSHYFWRLLRNTVLLSLYSLMFDFTAPLLLALLIQEVRSRYWKTAVQTISYMPYFISLIVVCGLVKELTKSGGLVNIVYTLLTGSGGQDMLQDPGLFRGIYVASEIWQRVGWESIIYMAAMLAIDPGQYEAARIDGASRLRQMWHITLPGLAPTIAVLFILRMGYMMEVGYEKIILLYQPVTYETADVISTYVYRKGLLGTDWSFSSAIGLFNSLINLLLLVLANYVIRRRAGGGLW</sequence>
<keyword evidence="10" id="KW-1185">Reference proteome</keyword>
<comment type="similarity">
    <text evidence="7">Belongs to the binding-protein-dependent transport system permease family.</text>
</comment>
<name>A0ABU9DPW7_9BACL</name>
<evidence type="ECO:0000256" key="6">
    <source>
        <dbReference type="ARBA" id="ARBA00023136"/>
    </source>
</evidence>